<dbReference type="EMBL" id="LNQE01001514">
    <property type="protein sequence ID" value="KUG16112.1"/>
    <property type="molecule type" value="Genomic_DNA"/>
</dbReference>
<gene>
    <name evidence="3" type="ORF">ASZ90_014221</name>
</gene>
<dbReference type="PANTHER" id="PTHR30508">
    <property type="entry name" value="FES CLUSTER ASSEMBLY PROTEIN SUF"/>
    <property type="match status" value="1"/>
</dbReference>
<dbReference type="InterPro" id="IPR000825">
    <property type="entry name" value="SUF_FeS_clus_asmbl_SufBD_core"/>
</dbReference>
<proteinExistence type="inferred from homology"/>
<evidence type="ECO:0000256" key="1">
    <source>
        <dbReference type="ARBA" id="ARBA00043967"/>
    </source>
</evidence>
<evidence type="ECO:0000259" key="2">
    <source>
        <dbReference type="Pfam" id="PF01458"/>
    </source>
</evidence>
<sequence length="404" mass="44240">MRMSSIEEKARKARDKKALFGTDVNLESYQSDAKPQSAVDDALDLPNVVKKAALDVGVTLDDESSGAYVQMDQTPVVAKSLYEGVEIMDIASALKKYDFLQDYWWKLVAADADKYTADVAEAPPAGFFIRAKKNMKTIFPVKSCLYLGSTNLNQRVHNIVIAEEGSELHVITGCTTPAHVQRGLHIGVSEYYIQKNAKVSFTMVHSWGKEVEVRPRTGVTIAEGGSLYNNYIMLRPVKTLQTFPTANLAGRGAVASFNTVIYSTMGNIDVGSDVFLNAPETSAESISRVVCMGGDVIARGRMTGTVPGARAHLECVGLLLSNEGRIYSIPELDGRCRDLDMSHEAAVGRISEEELEYLMSRGLSSEQATSVIVRGFLDVEIKGLPEELKKEIKDITQREDLKGS</sequence>
<dbReference type="InterPro" id="IPR055346">
    <property type="entry name" value="Fe-S_cluster_assembly_SufBD"/>
</dbReference>
<dbReference type="Pfam" id="PF01458">
    <property type="entry name" value="SUFBD_core"/>
    <property type="match status" value="1"/>
</dbReference>
<name>A0A0W8F5E8_9ZZZZ</name>
<organism evidence="3">
    <name type="scientific">hydrocarbon metagenome</name>
    <dbReference type="NCBI Taxonomy" id="938273"/>
    <lineage>
        <taxon>unclassified sequences</taxon>
        <taxon>metagenomes</taxon>
        <taxon>ecological metagenomes</taxon>
    </lineage>
</organism>
<accession>A0A0W8F5E8</accession>
<dbReference type="AlphaFoldDB" id="A0A0W8F5E8"/>
<dbReference type="InterPro" id="IPR037284">
    <property type="entry name" value="SUF_FeS_clus_asmbl_SufBD_sf"/>
</dbReference>
<dbReference type="PANTHER" id="PTHR30508:SF1">
    <property type="entry name" value="UPF0051 PROTEIN ABCI8, CHLOROPLASTIC-RELATED"/>
    <property type="match status" value="1"/>
</dbReference>
<dbReference type="SUPFAM" id="SSF101960">
    <property type="entry name" value="Stabilizer of iron transporter SufD"/>
    <property type="match status" value="1"/>
</dbReference>
<dbReference type="GO" id="GO:0016226">
    <property type="term" value="P:iron-sulfur cluster assembly"/>
    <property type="evidence" value="ECO:0007669"/>
    <property type="project" value="InterPro"/>
</dbReference>
<protein>
    <submittedName>
        <fullName evidence="3">Iron-sulfur cluster assembly protein sufb</fullName>
    </submittedName>
</protein>
<evidence type="ECO:0000313" key="3">
    <source>
        <dbReference type="EMBL" id="KUG16112.1"/>
    </source>
</evidence>
<feature type="domain" description="SUF system FeS cluster assembly SufBD core" evidence="2">
    <location>
        <begin position="152"/>
        <end position="376"/>
    </location>
</feature>
<comment type="similarity">
    <text evidence="1">Belongs to the iron-sulfur cluster assembly SufBD family.</text>
</comment>
<comment type="caution">
    <text evidence="3">The sequence shown here is derived from an EMBL/GenBank/DDBJ whole genome shotgun (WGS) entry which is preliminary data.</text>
</comment>
<reference evidence="3" key="1">
    <citation type="journal article" date="2015" name="Proc. Natl. Acad. Sci. U.S.A.">
        <title>Networks of energetic and metabolic interactions define dynamics in microbial communities.</title>
        <authorList>
            <person name="Embree M."/>
            <person name="Liu J.K."/>
            <person name="Al-Bassam M.M."/>
            <person name="Zengler K."/>
        </authorList>
    </citation>
    <scope>NUCLEOTIDE SEQUENCE</scope>
</reference>